<name>A0A4U6VQJ7_SETVI</name>
<evidence type="ECO:0000313" key="3">
    <source>
        <dbReference type="Proteomes" id="UP000298652"/>
    </source>
</evidence>
<dbReference type="AlphaFoldDB" id="A0A4U6VQJ7"/>
<evidence type="ECO:0000256" key="1">
    <source>
        <dbReference type="SAM" id="SignalP"/>
    </source>
</evidence>
<dbReference type="Gramene" id="TKW30059">
    <property type="protein sequence ID" value="TKW30059"/>
    <property type="gene ID" value="SEVIR_2G009340v2"/>
</dbReference>
<sequence length="42" mass="5014">MVWWHACLLWPSVDRWLDAEGFPGFDIMFCMCWILKCSGFQS</sequence>
<accession>A0A4U6VQJ7</accession>
<dbReference type="Proteomes" id="UP000298652">
    <property type="component" value="Chromosome 2"/>
</dbReference>
<keyword evidence="1" id="KW-0732">Signal</keyword>
<protein>
    <submittedName>
        <fullName evidence="2">Uncharacterized protein</fullName>
    </submittedName>
</protein>
<proteinExistence type="predicted"/>
<feature type="chain" id="PRO_5020952226" evidence="1">
    <location>
        <begin position="20"/>
        <end position="42"/>
    </location>
</feature>
<organism evidence="2 3">
    <name type="scientific">Setaria viridis</name>
    <name type="common">Green bristlegrass</name>
    <name type="synonym">Setaria italica subsp. viridis</name>
    <dbReference type="NCBI Taxonomy" id="4556"/>
    <lineage>
        <taxon>Eukaryota</taxon>
        <taxon>Viridiplantae</taxon>
        <taxon>Streptophyta</taxon>
        <taxon>Embryophyta</taxon>
        <taxon>Tracheophyta</taxon>
        <taxon>Spermatophyta</taxon>
        <taxon>Magnoliopsida</taxon>
        <taxon>Liliopsida</taxon>
        <taxon>Poales</taxon>
        <taxon>Poaceae</taxon>
        <taxon>PACMAD clade</taxon>
        <taxon>Panicoideae</taxon>
        <taxon>Panicodae</taxon>
        <taxon>Paniceae</taxon>
        <taxon>Cenchrinae</taxon>
        <taxon>Setaria</taxon>
    </lineage>
</organism>
<evidence type="ECO:0000313" key="2">
    <source>
        <dbReference type="EMBL" id="TKW30059.1"/>
    </source>
</evidence>
<gene>
    <name evidence="2" type="ORF">SEVIR_2G009340v2</name>
</gene>
<feature type="signal peptide" evidence="1">
    <location>
        <begin position="1"/>
        <end position="19"/>
    </location>
</feature>
<reference evidence="2" key="1">
    <citation type="submission" date="2019-03" db="EMBL/GenBank/DDBJ databases">
        <title>WGS assembly of Setaria viridis.</title>
        <authorList>
            <person name="Huang P."/>
            <person name="Jenkins J."/>
            <person name="Grimwood J."/>
            <person name="Barry K."/>
            <person name="Healey A."/>
            <person name="Mamidi S."/>
            <person name="Sreedasyam A."/>
            <person name="Shu S."/>
            <person name="Feldman M."/>
            <person name="Wu J."/>
            <person name="Yu Y."/>
            <person name="Chen C."/>
            <person name="Johnson J."/>
            <person name="Rokhsar D."/>
            <person name="Baxter I."/>
            <person name="Schmutz J."/>
            <person name="Brutnell T."/>
            <person name="Kellogg E."/>
        </authorList>
    </citation>
    <scope>NUCLEOTIDE SEQUENCE [LARGE SCALE GENOMIC DNA]</scope>
</reference>
<keyword evidence="3" id="KW-1185">Reference proteome</keyword>
<dbReference type="EMBL" id="CM016553">
    <property type="protein sequence ID" value="TKW30059.1"/>
    <property type="molecule type" value="Genomic_DNA"/>
</dbReference>